<dbReference type="AlphaFoldDB" id="A0AAV8SRK6"/>
<keyword evidence="2" id="KW-1185">Reference proteome</keyword>
<organism evidence="1 2">
    <name type="scientific">Erythroxylum novogranatense</name>
    <dbReference type="NCBI Taxonomy" id="1862640"/>
    <lineage>
        <taxon>Eukaryota</taxon>
        <taxon>Viridiplantae</taxon>
        <taxon>Streptophyta</taxon>
        <taxon>Embryophyta</taxon>
        <taxon>Tracheophyta</taxon>
        <taxon>Spermatophyta</taxon>
        <taxon>Magnoliopsida</taxon>
        <taxon>eudicotyledons</taxon>
        <taxon>Gunneridae</taxon>
        <taxon>Pentapetalae</taxon>
        <taxon>rosids</taxon>
        <taxon>fabids</taxon>
        <taxon>Malpighiales</taxon>
        <taxon>Erythroxylaceae</taxon>
        <taxon>Erythroxylum</taxon>
    </lineage>
</organism>
<name>A0AAV8SRK6_9ROSI</name>
<dbReference type="Gene3D" id="3.90.550.10">
    <property type="entry name" value="Spore Coat Polysaccharide Biosynthesis Protein SpsA, Chain A"/>
    <property type="match status" value="1"/>
</dbReference>
<dbReference type="EMBL" id="JAIWQS010000009">
    <property type="protein sequence ID" value="KAJ8754651.1"/>
    <property type="molecule type" value="Genomic_DNA"/>
</dbReference>
<dbReference type="InterPro" id="IPR029044">
    <property type="entry name" value="Nucleotide-diphossugar_trans"/>
</dbReference>
<gene>
    <name evidence="1" type="ORF">K2173_010742</name>
</gene>
<evidence type="ECO:0000313" key="1">
    <source>
        <dbReference type="EMBL" id="KAJ8754651.1"/>
    </source>
</evidence>
<protein>
    <submittedName>
        <fullName evidence="1">Uncharacterized protein</fullName>
    </submittedName>
</protein>
<comment type="caution">
    <text evidence="1">The sequence shown here is derived from an EMBL/GenBank/DDBJ whole genome shotgun (WGS) entry which is preliminary data.</text>
</comment>
<accession>A0AAV8SRK6</accession>
<evidence type="ECO:0000313" key="2">
    <source>
        <dbReference type="Proteomes" id="UP001159364"/>
    </source>
</evidence>
<reference evidence="1 2" key="1">
    <citation type="submission" date="2021-09" db="EMBL/GenBank/DDBJ databases">
        <title>Genomic insights and catalytic innovation underlie evolution of tropane alkaloids biosynthesis.</title>
        <authorList>
            <person name="Wang Y.-J."/>
            <person name="Tian T."/>
            <person name="Huang J.-P."/>
            <person name="Huang S.-X."/>
        </authorList>
    </citation>
    <scope>NUCLEOTIDE SEQUENCE [LARGE SCALE GENOMIC DNA]</scope>
    <source>
        <strain evidence="1">KIB-2018</strain>
        <tissue evidence="1">Leaf</tissue>
    </source>
</reference>
<sequence length="139" mass="16193">MNVLQLIILYLINLKKQKPKVAWLSIWLMVVHILDSKMIYLDGDIQSHTPQYEIGYHQQLPNRVKWLVELGPPSLYFNVGMFVLEPSLDTYEDLLKTLKLYLKNVELHKVSFSPLCSGIEAIAIHWERGEHVDRGHDVN</sequence>
<dbReference type="Proteomes" id="UP001159364">
    <property type="component" value="Linkage Group LG09"/>
</dbReference>
<proteinExistence type="predicted"/>